<evidence type="ECO:0000313" key="11">
    <source>
        <dbReference type="EMBL" id="GAU93350.1"/>
    </source>
</evidence>
<dbReference type="GO" id="GO:0005911">
    <property type="term" value="C:cell-cell junction"/>
    <property type="evidence" value="ECO:0007669"/>
    <property type="project" value="TreeGrafter"/>
</dbReference>
<organism evidence="11 12">
    <name type="scientific">Ramazzottius varieornatus</name>
    <name type="common">Water bear</name>
    <name type="synonym">Tardigrade</name>
    <dbReference type="NCBI Taxonomy" id="947166"/>
    <lineage>
        <taxon>Eukaryota</taxon>
        <taxon>Metazoa</taxon>
        <taxon>Ecdysozoa</taxon>
        <taxon>Tardigrada</taxon>
        <taxon>Eutardigrada</taxon>
        <taxon>Parachela</taxon>
        <taxon>Hypsibioidea</taxon>
        <taxon>Ramazzottiidae</taxon>
        <taxon>Ramazzottius</taxon>
    </lineage>
</organism>
<accession>A0A1D1UXN8</accession>
<evidence type="ECO:0000256" key="5">
    <source>
        <dbReference type="ARBA" id="ARBA00022889"/>
    </source>
</evidence>
<dbReference type="Pfam" id="PF00028">
    <property type="entry name" value="Cadherin"/>
    <property type="match status" value="1"/>
</dbReference>
<dbReference type="GO" id="GO:0016020">
    <property type="term" value="C:membrane"/>
    <property type="evidence" value="ECO:0007669"/>
    <property type="project" value="UniProtKB-SubCell"/>
</dbReference>
<reference evidence="11 12" key="1">
    <citation type="journal article" date="2016" name="Nat. Commun.">
        <title>Extremotolerant tardigrade genome and improved radiotolerance of human cultured cells by tardigrade-unique protein.</title>
        <authorList>
            <person name="Hashimoto T."/>
            <person name="Horikawa D.D."/>
            <person name="Saito Y."/>
            <person name="Kuwahara H."/>
            <person name="Kozuka-Hata H."/>
            <person name="Shin-I T."/>
            <person name="Minakuchi Y."/>
            <person name="Ohishi K."/>
            <person name="Motoyama A."/>
            <person name="Aizu T."/>
            <person name="Enomoto A."/>
            <person name="Kondo K."/>
            <person name="Tanaka S."/>
            <person name="Hara Y."/>
            <person name="Koshikawa S."/>
            <person name="Sagara H."/>
            <person name="Miura T."/>
            <person name="Yokobori S."/>
            <person name="Miyagawa K."/>
            <person name="Suzuki Y."/>
            <person name="Kubo T."/>
            <person name="Oyama M."/>
            <person name="Kohara Y."/>
            <person name="Fujiyama A."/>
            <person name="Arakawa K."/>
            <person name="Katayama T."/>
            <person name="Toyoda A."/>
            <person name="Kunieda T."/>
        </authorList>
    </citation>
    <scope>NUCLEOTIDE SEQUENCE [LARGE SCALE GENOMIC DNA]</scope>
    <source>
        <strain evidence="11 12">YOKOZUNA-1</strain>
    </source>
</reference>
<name>A0A1D1UXN8_RAMVA</name>
<evidence type="ECO:0000256" key="4">
    <source>
        <dbReference type="ARBA" id="ARBA00022837"/>
    </source>
</evidence>
<keyword evidence="2" id="KW-0812">Transmembrane</keyword>
<dbReference type="Gene3D" id="2.60.40.60">
    <property type="entry name" value="Cadherins"/>
    <property type="match status" value="2"/>
</dbReference>
<evidence type="ECO:0000256" key="3">
    <source>
        <dbReference type="ARBA" id="ARBA00022737"/>
    </source>
</evidence>
<dbReference type="CDD" id="cd11304">
    <property type="entry name" value="Cadherin_repeat"/>
    <property type="match status" value="1"/>
</dbReference>
<dbReference type="Proteomes" id="UP000186922">
    <property type="component" value="Unassembled WGS sequence"/>
</dbReference>
<dbReference type="PANTHER" id="PTHR24025">
    <property type="entry name" value="DESMOGLEIN FAMILY MEMBER"/>
    <property type="match status" value="1"/>
</dbReference>
<dbReference type="STRING" id="947166.A0A1D1UXN8"/>
<dbReference type="PROSITE" id="PS50268">
    <property type="entry name" value="CADHERIN_2"/>
    <property type="match status" value="1"/>
</dbReference>
<keyword evidence="7" id="KW-0472">Membrane</keyword>
<keyword evidence="6" id="KW-1133">Transmembrane helix</keyword>
<dbReference type="GO" id="GO:0007156">
    <property type="term" value="P:homophilic cell adhesion via plasma membrane adhesion molecules"/>
    <property type="evidence" value="ECO:0007669"/>
    <property type="project" value="InterPro"/>
</dbReference>
<keyword evidence="4 8" id="KW-0106">Calcium</keyword>
<dbReference type="SMART" id="SM00112">
    <property type="entry name" value="CA"/>
    <property type="match status" value="1"/>
</dbReference>
<dbReference type="AlphaFoldDB" id="A0A1D1UXN8"/>
<feature type="region of interest" description="Disordered" evidence="9">
    <location>
        <begin position="131"/>
        <end position="151"/>
    </location>
</feature>
<gene>
    <name evidence="11" type="primary">RvY_05303</name>
    <name evidence="11" type="synonym">RvY_05303.2</name>
    <name evidence="11" type="ORF">RvY_05303-2</name>
</gene>
<dbReference type="PRINTS" id="PR00205">
    <property type="entry name" value="CADHERIN"/>
</dbReference>
<evidence type="ECO:0000256" key="6">
    <source>
        <dbReference type="ARBA" id="ARBA00022989"/>
    </source>
</evidence>
<evidence type="ECO:0000256" key="2">
    <source>
        <dbReference type="ARBA" id="ARBA00022692"/>
    </source>
</evidence>
<protein>
    <recommendedName>
        <fullName evidence="10">Cadherin domain-containing protein</fullName>
    </recommendedName>
</protein>
<dbReference type="SUPFAM" id="SSF49313">
    <property type="entry name" value="Cadherin-like"/>
    <property type="match status" value="2"/>
</dbReference>
<keyword evidence="12" id="KW-1185">Reference proteome</keyword>
<evidence type="ECO:0000256" key="9">
    <source>
        <dbReference type="SAM" id="MobiDB-lite"/>
    </source>
</evidence>
<dbReference type="InterPro" id="IPR015919">
    <property type="entry name" value="Cadherin-like_sf"/>
</dbReference>
<dbReference type="EMBL" id="BDGG01000002">
    <property type="protein sequence ID" value="GAU93350.1"/>
    <property type="molecule type" value="Genomic_DNA"/>
</dbReference>
<evidence type="ECO:0000259" key="10">
    <source>
        <dbReference type="PROSITE" id="PS50268"/>
    </source>
</evidence>
<proteinExistence type="predicted"/>
<sequence length="297" mass="34048">MSLVSLIPVTVHMQRVEKKLLTSSPMVADYPHIIQSYQSRKLCMGSRPHFLLNVLALLPSFVRSTVKNLQNGPTTENTLLEMREDSFWTTDKFCKLEQTQTRYHHFNIRYQVTGGEKFAEQDVDLLVHQTEENDRPRSVRSRRHRRHRKTRAVSLSFGSPSFTAFVTEEKPAPVYVTKMNITNSKPVRFSMIALTDSRSQPLFSIDAETGVIQTETQLDRETKSEHFFRVTASQLDKLATATTTLTIRVEDINDYTPTFEKNDYFVELPENVAPGSIVVTVRVSSVVDLISLLVFWC</sequence>
<comment type="subcellular location">
    <subcellularLocation>
        <location evidence="1">Membrane</location>
    </subcellularLocation>
</comment>
<evidence type="ECO:0000256" key="8">
    <source>
        <dbReference type="PROSITE-ProRule" id="PRU00043"/>
    </source>
</evidence>
<evidence type="ECO:0000256" key="1">
    <source>
        <dbReference type="ARBA" id="ARBA00004370"/>
    </source>
</evidence>
<dbReference type="InterPro" id="IPR002126">
    <property type="entry name" value="Cadherin-like_dom"/>
</dbReference>
<evidence type="ECO:0000313" key="12">
    <source>
        <dbReference type="Proteomes" id="UP000186922"/>
    </source>
</evidence>
<comment type="caution">
    <text evidence="11">The sequence shown here is derived from an EMBL/GenBank/DDBJ whole genome shotgun (WGS) entry which is preliminary data.</text>
</comment>
<dbReference type="PANTHER" id="PTHR24025:SF23">
    <property type="entry name" value="NEURAL-CADHERIN"/>
    <property type="match status" value="1"/>
</dbReference>
<keyword evidence="3" id="KW-0677">Repeat</keyword>
<evidence type="ECO:0000256" key="7">
    <source>
        <dbReference type="ARBA" id="ARBA00023136"/>
    </source>
</evidence>
<feature type="compositionally biased region" description="Basic residues" evidence="9">
    <location>
        <begin position="138"/>
        <end position="151"/>
    </location>
</feature>
<dbReference type="GO" id="GO:0005509">
    <property type="term" value="F:calcium ion binding"/>
    <property type="evidence" value="ECO:0007669"/>
    <property type="project" value="UniProtKB-UniRule"/>
</dbReference>
<feature type="domain" description="Cadherin" evidence="10">
    <location>
        <begin position="158"/>
        <end position="259"/>
    </location>
</feature>
<keyword evidence="5" id="KW-0130">Cell adhesion</keyword>
<dbReference type="InterPro" id="IPR050971">
    <property type="entry name" value="Cadherin-domain_protein"/>
</dbReference>